<dbReference type="RefSeq" id="WP_235118442.1">
    <property type="nucleotide sequence ID" value="NZ_CP090978.1"/>
</dbReference>
<evidence type="ECO:0008006" key="3">
    <source>
        <dbReference type="Google" id="ProtNLM"/>
    </source>
</evidence>
<reference evidence="1 2" key="1">
    <citation type="journal article" date="2024" name="Int. J. Syst. Evol. Microbiol.">
        <title>Paenibacillus hexagrammi sp. nov., a novel bacterium isolated from the gut content of Hexagrammos agrammus.</title>
        <authorList>
            <person name="Jung H.K."/>
            <person name="Kim D.G."/>
            <person name="Zin H."/>
            <person name="Park J."/>
            <person name="Jung H."/>
            <person name="Kim Y.O."/>
            <person name="Kong H.J."/>
            <person name="Kim J.W."/>
            <person name="Kim Y.S."/>
        </authorList>
    </citation>
    <scope>NUCLEOTIDE SEQUENCE [LARGE SCALE GENOMIC DNA]</scope>
    <source>
        <strain evidence="1 2">YPD9-1</strain>
    </source>
</reference>
<evidence type="ECO:0000313" key="1">
    <source>
        <dbReference type="EMBL" id="UJF32097.1"/>
    </source>
</evidence>
<dbReference type="PANTHER" id="PTHR46656">
    <property type="entry name" value="PUTATIVE-RELATED"/>
    <property type="match status" value="1"/>
</dbReference>
<gene>
    <name evidence="1" type="ORF">L0M14_20515</name>
</gene>
<proteinExistence type="predicted"/>
<keyword evidence="2" id="KW-1185">Reference proteome</keyword>
<dbReference type="EMBL" id="CP090978">
    <property type="protein sequence ID" value="UJF32097.1"/>
    <property type="molecule type" value="Genomic_DNA"/>
</dbReference>
<dbReference type="PANTHER" id="PTHR46656:SF3">
    <property type="entry name" value="PUTATIVE-RELATED"/>
    <property type="match status" value="1"/>
</dbReference>
<protein>
    <recommendedName>
        <fullName evidence="3">Glycosyltransferase</fullName>
    </recommendedName>
</protein>
<accession>A0ABY3SGN0</accession>
<dbReference type="SUPFAM" id="SSF53756">
    <property type="entry name" value="UDP-Glycosyltransferase/glycogen phosphorylase"/>
    <property type="match status" value="1"/>
</dbReference>
<dbReference type="Proteomes" id="UP001649230">
    <property type="component" value="Chromosome"/>
</dbReference>
<name>A0ABY3SGN0_9BACL</name>
<sequence length="103" mass="11893">MELPVIGTNWSGQTDFMNESNSYLIDVKALVRISDNENPLFNGHYWAEPSVKDLRKKMRQVLERPDAAKGKARQARKDLLETYDPKAISKQVIAEIEKYRIGR</sequence>
<organism evidence="1 2">
    <name type="scientific">Paenibacillus hexagrammi</name>
    <dbReference type="NCBI Taxonomy" id="2908839"/>
    <lineage>
        <taxon>Bacteria</taxon>
        <taxon>Bacillati</taxon>
        <taxon>Bacillota</taxon>
        <taxon>Bacilli</taxon>
        <taxon>Bacillales</taxon>
        <taxon>Paenibacillaceae</taxon>
        <taxon>Paenibacillus</taxon>
    </lineage>
</organism>
<evidence type="ECO:0000313" key="2">
    <source>
        <dbReference type="Proteomes" id="UP001649230"/>
    </source>
</evidence>
<dbReference type="Gene3D" id="3.40.50.2000">
    <property type="entry name" value="Glycogen Phosphorylase B"/>
    <property type="match status" value="1"/>
</dbReference>